<name>A0ABS0A030_9FIRM</name>
<dbReference type="Gene3D" id="3.40.50.1000">
    <property type="entry name" value="HAD superfamily/HAD-like"/>
    <property type="match status" value="1"/>
</dbReference>
<comment type="cofactor">
    <cofactor evidence="1">
        <name>Mg(2+)</name>
        <dbReference type="ChEBI" id="CHEBI:18420"/>
    </cofactor>
</comment>
<dbReference type="InterPro" id="IPR036412">
    <property type="entry name" value="HAD-like_sf"/>
</dbReference>
<keyword evidence="7 9" id="KW-0119">Carbohydrate metabolism</keyword>
<dbReference type="InterPro" id="IPR004446">
    <property type="entry name" value="Heptose_bisP_phosphatase"/>
</dbReference>
<comment type="subcellular location">
    <subcellularLocation>
        <location evidence="2 9">Cytoplasm</location>
    </subcellularLocation>
</comment>
<comment type="caution">
    <text evidence="10">The sequence shown here is derived from an EMBL/GenBank/DDBJ whole genome shotgun (WGS) entry which is preliminary data.</text>
</comment>
<dbReference type="NCBIfam" id="TIGR01656">
    <property type="entry name" value="Histidinol-ppas"/>
    <property type="match status" value="1"/>
</dbReference>
<reference evidence="10 11" key="1">
    <citation type="submission" date="2020-11" db="EMBL/GenBank/DDBJ databases">
        <title>Fusibacter basophilias sp. nov.</title>
        <authorList>
            <person name="Qiu D."/>
        </authorList>
    </citation>
    <scope>NUCLEOTIDE SEQUENCE [LARGE SCALE GENOMIC DNA]</scope>
    <source>
        <strain evidence="10 11">Q10-2</strain>
    </source>
</reference>
<evidence type="ECO:0000313" key="10">
    <source>
        <dbReference type="EMBL" id="MBF4696055.1"/>
    </source>
</evidence>
<dbReference type="GO" id="GO:0016787">
    <property type="term" value="F:hydrolase activity"/>
    <property type="evidence" value="ECO:0007669"/>
    <property type="project" value="UniProtKB-KW"/>
</dbReference>
<evidence type="ECO:0000256" key="9">
    <source>
        <dbReference type="PIRNR" id="PIRNR004682"/>
    </source>
</evidence>
<dbReference type="InterPro" id="IPR006549">
    <property type="entry name" value="HAD-SF_hydro_IIIA"/>
</dbReference>
<dbReference type="Pfam" id="PF08645">
    <property type="entry name" value="PNK3P"/>
    <property type="match status" value="1"/>
</dbReference>
<evidence type="ECO:0000256" key="4">
    <source>
        <dbReference type="ARBA" id="ARBA00022490"/>
    </source>
</evidence>
<accession>A0ABS0A030</accession>
<dbReference type="SUPFAM" id="SSF56784">
    <property type="entry name" value="HAD-like"/>
    <property type="match status" value="1"/>
</dbReference>
<comment type="similarity">
    <text evidence="9">Belongs to the gmhB family.</text>
</comment>
<evidence type="ECO:0000256" key="8">
    <source>
        <dbReference type="ARBA" id="ARBA00031828"/>
    </source>
</evidence>
<keyword evidence="11" id="KW-1185">Reference proteome</keyword>
<protein>
    <recommendedName>
        <fullName evidence="8 9">D,D-heptose 1,7-bisphosphate phosphatase</fullName>
        <ecNumber evidence="9">3.1.3.-</ecNumber>
    </recommendedName>
</protein>
<dbReference type="NCBIfam" id="TIGR01662">
    <property type="entry name" value="HAD-SF-IIIA"/>
    <property type="match status" value="1"/>
</dbReference>
<dbReference type="InterPro" id="IPR013954">
    <property type="entry name" value="PNK3P"/>
</dbReference>
<keyword evidence="5" id="KW-0479">Metal-binding</keyword>
<dbReference type="PANTHER" id="PTHR42891:SF1">
    <property type="entry name" value="D-GLYCERO-BETA-D-MANNO-HEPTOSE-1,7-BISPHOSPHATE 7-PHOSPHATASE"/>
    <property type="match status" value="1"/>
</dbReference>
<evidence type="ECO:0000313" key="11">
    <source>
        <dbReference type="Proteomes" id="UP000614200"/>
    </source>
</evidence>
<gene>
    <name evidence="10" type="ORF">ISU02_23400</name>
</gene>
<dbReference type="PANTHER" id="PTHR42891">
    <property type="entry name" value="D-GLYCERO-BETA-D-MANNO-HEPTOSE-1,7-BISPHOSPHATE 7-PHOSPHATASE"/>
    <property type="match status" value="1"/>
</dbReference>
<evidence type="ECO:0000256" key="2">
    <source>
        <dbReference type="ARBA" id="ARBA00004496"/>
    </source>
</evidence>
<dbReference type="Proteomes" id="UP000614200">
    <property type="component" value="Unassembled WGS sequence"/>
</dbReference>
<dbReference type="InterPro" id="IPR006543">
    <property type="entry name" value="Histidinol-phos"/>
</dbReference>
<organism evidence="10 11">
    <name type="scientific">Fusibacter ferrireducens</name>
    <dbReference type="NCBI Taxonomy" id="2785058"/>
    <lineage>
        <taxon>Bacteria</taxon>
        <taxon>Bacillati</taxon>
        <taxon>Bacillota</taxon>
        <taxon>Clostridia</taxon>
        <taxon>Eubacteriales</taxon>
        <taxon>Eubacteriales Family XII. Incertae Sedis</taxon>
        <taxon>Fusibacter</taxon>
    </lineage>
</organism>
<dbReference type="InterPro" id="IPR023214">
    <property type="entry name" value="HAD_sf"/>
</dbReference>
<evidence type="ECO:0000256" key="3">
    <source>
        <dbReference type="ARBA" id="ARBA00011245"/>
    </source>
</evidence>
<evidence type="ECO:0000256" key="7">
    <source>
        <dbReference type="ARBA" id="ARBA00023277"/>
    </source>
</evidence>
<comment type="subunit">
    <text evidence="3">Monomer.</text>
</comment>
<dbReference type="EC" id="3.1.3.-" evidence="9"/>
<evidence type="ECO:0000256" key="5">
    <source>
        <dbReference type="ARBA" id="ARBA00022723"/>
    </source>
</evidence>
<dbReference type="RefSeq" id="WP_194704290.1">
    <property type="nucleotide sequence ID" value="NZ_JADKNH010000031.1"/>
</dbReference>
<dbReference type="PIRSF" id="PIRSF004682">
    <property type="entry name" value="GmhB"/>
    <property type="match status" value="1"/>
</dbReference>
<evidence type="ECO:0000256" key="1">
    <source>
        <dbReference type="ARBA" id="ARBA00001946"/>
    </source>
</evidence>
<keyword evidence="6 9" id="KW-0378">Hydrolase</keyword>
<keyword evidence="4 9" id="KW-0963">Cytoplasm</keyword>
<evidence type="ECO:0000256" key="6">
    <source>
        <dbReference type="ARBA" id="ARBA00022801"/>
    </source>
</evidence>
<sequence length="172" mass="19935">MKIAFLDRDGTINRDYPDENWKNRIEPEILQGAIEGLKGLMNLGFKIIIITNQHIINDNIISLADYQIFTNNLKSRLNEYEIGELDIFYCPHSETEKCNCRKPNEGMIKSAILKYPEIELDKSILIGDSKCDEDLSKRAGIKFYGINGHYFSDNYASIEEVYKEINEQMEEL</sequence>
<proteinExistence type="inferred from homology"/>
<dbReference type="EMBL" id="JADKNH010000031">
    <property type="protein sequence ID" value="MBF4696055.1"/>
    <property type="molecule type" value="Genomic_DNA"/>
</dbReference>